<protein>
    <submittedName>
        <fullName evidence="2">Transcriptional regulator TetR</fullName>
    </submittedName>
</protein>
<evidence type="ECO:0000313" key="3">
    <source>
        <dbReference type="Proteomes" id="UP000032675"/>
    </source>
</evidence>
<sequence>MPSMDNDLFDATLLRSALERAASHGWRRVTVVDAARDAGLSLETARRRAPCKAMLLLTLGRLADEAALVEDESEGSVREKLFDMLMRRLDVFQQYREGVRSVLRALPMDPPLAILLGGATLESMKWIANAAGMETSGLAGGLRLQALLGVWTMTLRAWDKDDSQDMGTTMAALDQALDRAARFTGLAPAAPQAPMPGGGYDAGTDPLVDLPLEPSA</sequence>
<reference evidence="2 3" key="1">
    <citation type="submission" date="2012-11" db="EMBL/GenBank/DDBJ databases">
        <title>Whole genome sequence of Gluconacetobacter europaeus NBRC3261.</title>
        <authorList>
            <person name="Azuma Y."/>
            <person name="Higashiura N."/>
            <person name="Hirakawa H."/>
            <person name="Matsushita K."/>
        </authorList>
    </citation>
    <scope>NUCLEOTIDE SEQUENCE [LARGE SCALE GENOMIC DNA]</scope>
    <source>
        <strain evidence="2 3">NBRC 3261</strain>
    </source>
</reference>
<dbReference type="Proteomes" id="UP000032675">
    <property type="component" value="Unassembled WGS sequence"/>
</dbReference>
<evidence type="ECO:0000313" key="2">
    <source>
        <dbReference type="EMBL" id="GAN96190.1"/>
    </source>
</evidence>
<gene>
    <name evidence="2" type="ORF">Geu3261_0053_031</name>
</gene>
<feature type="region of interest" description="Disordered" evidence="1">
    <location>
        <begin position="188"/>
        <end position="216"/>
    </location>
</feature>
<evidence type="ECO:0000256" key="1">
    <source>
        <dbReference type="SAM" id="MobiDB-lite"/>
    </source>
</evidence>
<dbReference type="AlphaFoldDB" id="A0A0D6PZK9"/>
<accession>A0A0D6PZK9</accession>
<organism evidence="2 3">
    <name type="scientific">Komagataeibacter europaeus NBRC 3261</name>
    <dbReference type="NCBI Taxonomy" id="1234669"/>
    <lineage>
        <taxon>Bacteria</taxon>
        <taxon>Pseudomonadati</taxon>
        <taxon>Pseudomonadota</taxon>
        <taxon>Alphaproteobacteria</taxon>
        <taxon>Acetobacterales</taxon>
        <taxon>Acetobacteraceae</taxon>
        <taxon>Komagataeibacter</taxon>
    </lineage>
</organism>
<proteinExistence type="predicted"/>
<dbReference type="Gene3D" id="1.10.357.10">
    <property type="entry name" value="Tetracycline Repressor, domain 2"/>
    <property type="match status" value="1"/>
</dbReference>
<dbReference type="EMBL" id="BANI01000047">
    <property type="protein sequence ID" value="GAN96190.1"/>
    <property type="molecule type" value="Genomic_DNA"/>
</dbReference>
<comment type="caution">
    <text evidence="2">The sequence shown here is derived from an EMBL/GenBank/DDBJ whole genome shotgun (WGS) entry which is preliminary data.</text>
</comment>
<name>A0A0D6PZK9_KOMEU</name>